<evidence type="ECO:0000313" key="3">
    <source>
        <dbReference type="EMBL" id="MFC7275463.1"/>
    </source>
</evidence>
<protein>
    <submittedName>
        <fullName evidence="3">Uncharacterized protein</fullName>
    </submittedName>
</protein>
<proteinExistence type="predicted"/>
<feature type="region of interest" description="Disordered" evidence="1">
    <location>
        <begin position="1"/>
        <end position="30"/>
    </location>
</feature>
<feature type="compositionally biased region" description="Pro residues" evidence="1">
    <location>
        <begin position="80"/>
        <end position="92"/>
    </location>
</feature>
<keyword evidence="2" id="KW-0472">Membrane</keyword>
<reference evidence="4" key="1">
    <citation type="journal article" date="2019" name="Int. J. Syst. Evol. Microbiol.">
        <title>The Global Catalogue of Microorganisms (GCM) 10K type strain sequencing project: providing services to taxonomists for standard genome sequencing and annotation.</title>
        <authorList>
            <consortium name="The Broad Institute Genomics Platform"/>
            <consortium name="The Broad Institute Genome Sequencing Center for Infectious Disease"/>
            <person name="Wu L."/>
            <person name="Ma J."/>
        </authorList>
    </citation>
    <scope>NUCLEOTIDE SEQUENCE [LARGE SCALE GENOMIC DNA]</scope>
    <source>
        <strain evidence="4">XZYJT-10</strain>
    </source>
</reference>
<dbReference type="EMBL" id="JBHTBJ010000009">
    <property type="protein sequence ID" value="MFC7275463.1"/>
    <property type="molecule type" value="Genomic_DNA"/>
</dbReference>
<feature type="compositionally biased region" description="Low complexity" evidence="1">
    <location>
        <begin position="67"/>
        <end position="79"/>
    </location>
</feature>
<organism evidence="3 4">
    <name type="scientific">Paractinoplanes rhizophilus</name>
    <dbReference type="NCBI Taxonomy" id="1416877"/>
    <lineage>
        <taxon>Bacteria</taxon>
        <taxon>Bacillati</taxon>
        <taxon>Actinomycetota</taxon>
        <taxon>Actinomycetes</taxon>
        <taxon>Micromonosporales</taxon>
        <taxon>Micromonosporaceae</taxon>
        <taxon>Paractinoplanes</taxon>
    </lineage>
</organism>
<evidence type="ECO:0000256" key="2">
    <source>
        <dbReference type="SAM" id="Phobius"/>
    </source>
</evidence>
<evidence type="ECO:0000256" key="1">
    <source>
        <dbReference type="SAM" id="MobiDB-lite"/>
    </source>
</evidence>
<comment type="caution">
    <text evidence="3">The sequence shown here is derived from an EMBL/GenBank/DDBJ whole genome shotgun (WGS) entry which is preliminary data.</text>
</comment>
<evidence type="ECO:0000313" key="4">
    <source>
        <dbReference type="Proteomes" id="UP001596548"/>
    </source>
</evidence>
<name>A0ABW2HQP7_9ACTN</name>
<accession>A0ABW2HQP7</accession>
<keyword evidence="2" id="KW-1133">Transmembrane helix</keyword>
<sequence length="467" mass="50451">MPEDENGSVPESPEFPPLPAPAEAEPVPRRRRRRAVAGVAVLVLIGAVAAVALPRIFTGRAAVSAAPPSAHPLASASAPTPVPGGPLYPPQPTATAPGDQAAWALQWQAGAVAEGNEAKWMAAVDPGQPKLQARYRNVFRTLRALGSTQVEYTPSIGKADRKDPSALVIPVDMYYCYGTDTCGGGGVDPPRVRQALTMKEIGGHWLIVGVAADPAPEEFDPAPWEDGTLVVSQGSRVTVAAEPSETKYLAQVLPLAEKAAATNDPFAATLHAEQKRFRVFLAGEKQWHRWYGGDDTKWVVGMSVPINQYGFDVVLRVRSLHTVTETQVTLQHEFGHVITLYGAQGSRARDKWLAEGVAEYIGWSPRPAAGSMRRSSVRWQIARKRPATMIPKDPGANASVRAGDAYYGLSHFAVDCMATVYGRDKMFRFVREVLVHSETYDVAAHDAYGIGFAKVDKTCTGWIRSHA</sequence>
<dbReference type="RefSeq" id="WP_378968591.1">
    <property type="nucleotide sequence ID" value="NZ_JBHTBJ010000009.1"/>
</dbReference>
<keyword evidence="2" id="KW-0812">Transmembrane</keyword>
<dbReference type="Proteomes" id="UP001596548">
    <property type="component" value="Unassembled WGS sequence"/>
</dbReference>
<keyword evidence="4" id="KW-1185">Reference proteome</keyword>
<feature type="transmembrane region" description="Helical" evidence="2">
    <location>
        <begin position="35"/>
        <end position="57"/>
    </location>
</feature>
<gene>
    <name evidence="3" type="ORF">ACFQS1_15850</name>
</gene>
<feature type="region of interest" description="Disordered" evidence="1">
    <location>
        <begin position="67"/>
        <end position="97"/>
    </location>
</feature>